<reference evidence="1" key="1">
    <citation type="submission" date="2021-01" db="EMBL/GenBank/DDBJ databases">
        <authorList>
            <consortium name="Genoscope - CEA"/>
            <person name="William W."/>
        </authorList>
    </citation>
    <scope>NUCLEOTIDE SEQUENCE</scope>
</reference>
<sequence>MFSMKTLPNLQEKHSEIDFKEERHLFVQNKQQTQ</sequence>
<evidence type="ECO:0000313" key="1">
    <source>
        <dbReference type="EMBL" id="CAD8109954.1"/>
    </source>
</evidence>
<proteinExistence type="predicted"/>
<gene>
    <name evidence="1" type="ORF">PSON_ATCC_30995.1.T0940215</name>
</gene>
<dbReference type="AlphaFoldDB" id="A0A8S1Q477"/>
<dbReference type="EMBL" id="CAJJDN010000094">
    <property type="protein sequence ID" value="CAD8109954.1"/>
    <property type="molecule type" value="Genomic_DNA"/>
</dbReference>
<organism evidence="1 2">
    <name type="scientific">Paramecium sonneborni</name>
    <dbReference type="NCBI Taxonomy" id="65129"/>
    <lineage>
        <taxon>Eukaryota</taxon>
        <taxon>Sar</taxon>
        <taxon>Alveolata</taxon>
        <taxon>Ciliophora</taxon>
        <taxon>Intramacronucleata</taxon>
        <taxon>Oligohymenophorea</taxon>
        <taxon>Peniculida</taxon>
        <taxon>Parameciidae</taxon>
        <taxon>Paramecium</taxon>
    </lineage>
</organism>
<dbReference type="Proteomes" id="UP000692954">
    <property type="component" value="Unassembled WGS sequence"/>
</dbReference>
<evidence type="ECO:0000313" key="2">
    <source>
        <dbReference type="Proteomes" id="UP000692954"/>
    </source>
</evidence>
<accession>A0A8S1Q477</accession>
<keyword evidence="2" id="KW-1185">Reference proteome</keyword>
<comment type="caution">
    <text evidence="1">The sequence shown here is derived from an EMBL/GenBank/DDBJ whole genome shotgun (WGS) entry which is preliminary data.</text>
</comment>
<dbReference type="OrthoDB" id="10341384at2759"/>
<protein>
    <submittedName>
        <fullName evidence="1">Uncharacterized protein</fullName>
    </submittedName>
</protein>
<name>A0A8S1Q477_9CILI</name>